<dbReference type="Gene3D" id="3.40.50.300">
    <property type="entry name" value="P-loop containing nucleotide triphosphate hydrolases"/>
    <property type="match status" value="1"/>
</dbReference>
<dbReference type="PANTHER" id="PTHR42781:SF5">
    <property type="entry name" value="PUTRESCINE TRANSPORT ATP-BINDING PROTEIN POTG"/>
    <property type="match status" value="1"/>
</dbReference>
<keyword evidence="10" id="KW-0472">Membrane</keyword>
<dbReference type="SMART" id="SM00382">
    <property type="entry name" value="AAA"/>
    <property type="match status" value="1"/>
</dbReference>
<dbReference type="InterPro" id="IPR017871">
    <property type="entry name" value="ABC_transporter-like_CS"/>
</dbReference>
<keyword evidence="8" id="KW-0408">Iron</keyword>
<dbReference type="SUPFAM" id="SSF52540">
    <property type="entry name" value="P-loop containing nucleoside triphosphate hydrolases"/>
    <property type="match status" value="1"/>
</dbReference>
<evidence type="ECO:0000256" key="6">
    <source>
        <dbReference type="ARBA" id="ARBA00022840"/>
    </source>
</evidence>
<evidence type="ECO:0000256" key="8">
    <source>
        <dbReference type="ARBA" id="ARBA00023004"/>
    </source>
</evidence>
<keyword evidence="6 13" id="KW-0067">ATP-binding</keyword>
<evidence type="ECO:0000256" key="10">
    <source>
        <dbReference type="ARBA" id="ARBA00023136"/>
    </source>
</evidence>
<evidence type="ECO:0000256" key="2">
    <source>
        <dbReference type="ARBA" id="ARBA00022475"/>
    </source>
</evidence>
<evidence type="ECO:0000256" key="3">
    <source>
        <dbReference type="ARBA" id="ARBA00022496"/>
    </source>
</evidence>
<evidence type="ECO:0000313" key="14">
    <source>
        <dbReference type="Proteomes" id="UP001434337"/>
    </source>
</evidence>
<evidence type="ECO:0000256" key="11">
    <source>
        <dbReference type="SAM" id="MobiDB-lite"/>
    </source>
</evidence>
<dbReference type="InterPro" id="IPR027417">
    <property type="entry name" value="P-loop_NTPase"/>
</dbReference>
<dbReference type="EMBL" id="CP115965">
    <property type="protein sequence ID" value="WZW99010.1"/>
    <property type="molecule type" value="Genomic_DNA"/>
</dbReference>
<dbReference type="PANTHER" id="PTHR42781">
    <property type="entry name" value="SPERMIDINE/PUTRESCINE IMPORT ATP-BINDING PROTEIN POTA"/>
    <property type="match status" value="1"/>
</dbReference>
<dbReference type="CDD" id="cd03259">
    <property type="entry name" value="ABC_Carb_Solutes_like"/>
    <property type="match status" value="1"/>
</dbReference>
<dbReference type="GO" id="GO:0005524">
    <property type="term" value="F:ATP binding"/>
    <property type="evidence" value="ECO:0007669"/>
    <property type="project" value="UniProtKB-KW"/>
</dbReference>
<keyword evidence="14" id="KW-1185">Reference proteome</keyword>
<keyword evidence="4" id="KW-0997">Cell inner membrane</keyword>
<keyword evidence="7" id="KW-1278">Translocase</keyword>
<dbReference type="InterPro" id="IPR050093">
    <property type="entry name" value="ABC_SmlMolc_Importer"/>
</dbReference>
<dbReference type="RefSeq" id="WP_342372860.1">
    <property type="nucleotide sequence ID" value="NZ_CP115965.1"/>
</dbReference>
<feature type="domain" description="ABC transporter" evidence="12">
    <location>
        <begin position="26"/>
        <end position="263"/>
    </location>
</feature>
<protein>
    <submittedName>
        <fullName evidence="13">ABC transporter ATP-binding protein</fullName>
    </submittedName>
</protein>
<keyword evidence="9" id="KW-0406">Ion transport</keyword>
<gene>
    <name evidence="13" type="ORF">PCC79_02020</name>
</gene>
<sequence length="361" mass="37760">MVTGLTVRDAVVRYTTTEGDTRRPPNRRPILSWVPPPRPKPGATRTITAVDGVSLDVGPGEIVALLGASGSGKSSLLRAIAGLEPLASGSVAWDGADLARVAVHKRNFGLMFQEPALFPNLDVGANVAYGLHALPRARRSSVAAEFLELVGLPGFARRRVTELSGGQAQRVALARSLAPRPRLMLLDEPLSALDRALRERLVEVLGEVLRATGTPAVHVTHDQDEAFALADRVAVLADGALLQVGTPAELWRQPASAAVARFLGYGTFLTDADAATLGVGRPAASGLMGLGPASLVLDAGGVRLPVRAENVRRGYVSIKVELPSGQVAEVRAPEATGLDAVGVRLDPDAVAVVRDADPTAR</sequence>
<keyword evidence="3" id="KW-0410">Iron transport</keyword>
<accession>A0ABZ3C893</accession>
<organism evidence="13 14">
    <name type="scientific">Propioniciclava soli</name>
    <dbReference type="NCBI Taxonomy" id="2775081"/>
    <lineage>
        <taxon>Bacteria</taxon>
        <taxon>Bacillati</taxon>
        <taxon>Actinomycetota</taxon>
        <taxon>Actinomycetes</taxon>
        <taxon>Propionibacteriales</taxon>
        <taxon>Propionibacteriaceae</taxon>
        <taxon>Propioniciclava</taxon>
    </lineage>
</organism>
<feature type="region of interest" description="Disordered" evidence="11">
    <location>
        <begin position="13"/>
        <end position="42"/>
    </location>
</feature>
<dbReference type="Proteomes" id="UP001434337">
    <property type="component" value="Chromosome"/>
</dbReference>
<evidence type="ECO:0000256" key="4">
    <source>
        <dbReference type="ARBA" id="ARBA00022519"/>
    </source>
</evidence>
<evidence type="ECO:0000259" key="12">
    <source>
        <dbReference type="PROSITE" id="PS50893"/>
    </source>
</evidence>
<evidence type="ECO:0000256" key="9">
    <source>
        <dbReference type="ARBA" id="ARBA00023065"/>
    </source>
</evidence>
<evidence type="ECO:0000313" key="13">
    <source>
        <dbReference type="EMBL" id="WZW99010.1"/>
    </source>
</evidence>
<keyword evidence="5" id="KW-0547">Nucleotide-binding</keyword>
<keyword evidence="2" id="KW-1003">Cell membrane</keyword>
<dbReference type="InterPro" id="IPR003593">
    <property type="entry name" value="AAA+_ATPase"/>
</dbReference>
<evidence type="ECO:0000256" key="7">
    <source>
        <dbReference type="ARBA" id="ARBA00022967"/>
    </source>
</evidence>
<evidence type="ECO:0000256" key="5">
    <source>
        <dbReference type="ARBA" id="ARBA00022741"/>
    </source>
</evidence>
<keyword evidence="1" id="KW-0813">Transport</keyword>
<dbReference type="PROSITE" id="PS50893">
    <property type="entry name" value="ABC_TRANSPORTER_2"/>
    <property type="match status" value="1"/>
</dbReference>
<dbReference type="PROSITE" id="PS00211">
    <property type="entry name" value="ABC_TRANSPORTER_1"/>
    <property type="match status" value="1"/>
</dbReference>
<dbReference type="Pfam" id="PF00005">
    <property type="entry name" value="ABC_tran"/>
    <property type="match status" value="1"/>
</dbReference>
<reference evidence="13 14" key="1">
    <citation type="journal article" date="2023" name="Environ Microbiome">
        <title>A coral-associated actinobacterium mitigates coral bleaching under heat stress.</title>
        <authorList>
            <person name="Li J."/>
            <person name="Zou Y."/>
            <person name="Li Q."/>
            <person name="Zhang J."/>
            <person name="Bourne D.G."/>
            <person name="Lyu Y."/>
            <person name="Liu C."/>
            <person name="Zhang S."/>
        </authorList>
    </citation>
    <scope>NUCLEOTIDE SEQUENCE [LARGE SCALE GENOMIC DNA]</scope>
    <source>
        <strain evidence="13 14">SCSIO 13291</strain>
    </source>
</reference>
<dbReference type="InterPro" id="IPR003439">
    <property type="entry name" value="ABC_transporter-like_ATP-bd"/>
</dbReference>
<evidence type="ECO:0000256" key="1">
    <source>
        <dbReference type="ARBA" id="ARBA00022448"/>
    </source>
</evidence>
<name>A0ABZ3C893_9ACTN</name>
<proteinExistence type="predicted"/>
<dbReference type="InterPro" id="IPR015853">
    <property type="entry name" value="ABC_transpr_FbpC"/>
</dbReference>